<proteinExistence type="predicted"/>
<sequence length="100" mass="11280">MTSDRPPGHEHRARVDLPQWMRQPTPTRRSPARYVDDLIEGWPALRAARRAVWHWHGRTRWSESHPNIVAVLSFVVAAVLGATLVTGAYYLLALATSGEN</sequence>
<accession>A0A1C4X340</accession>
<feature type="compositionally biased region" description="Basic and acidic residues" evidence="1">
    <location>
        <begin position="1"/>
        <end position="15"/>
    </location>
</feature>
<evidence type="ECO:0000313" key="4">
    <source>
        <dbReference type="EMBL" id="SCF02869.1"/>
    </source>
</evidence>
<evidence type="ECO:0000313" key="6">
    <source>
        <dbReference type="Proteomes" id="UP000249334"/>
    </source>
</evidence>
<evidence type="ECO:0000313" key="3">
    <source>
        <dbReference type="EMBL" id="RAN92353.1"/>
    </source>
</evidence>
<dbReference type="EMBL" id="PXXW01000055">
    <property type="protein sequence ID" value="RAN92353.1"/>
    <property type="molecule type" value="Genomic_DNA"/>
</dbReference>
<protein>
    <submittedName>
        <fullName evidence="4">Uncharacterized protein</fullName>
    </submittedName>
</protein>
<evidence type="ECO:0000256" key="2">
    <source>
        <dbReference type="SAM" id="Phobius"/>
    </source>
</evidence>
<keyword evidence="2" id="KW-0812">Transmembrane</keyword>
<organism evidence="4 5">
    <name type="scientific">Micromonospora saelicesensis</name>
    <dbReference type="NCBI Taxonomy" id="285676"/>
    <lineage>
        <taxon>Bacteria</taxon>
        <taxon>Bacillati</taxon>
        <taxon>Actinomycetota</taxon>
        <taxon>Actinomycetes</taxon>
        <taxon>Micromonosporales</taxon>
        <taxon>Micromonosporaceae</taxon>
        <taxon>Micromonospora</taxon>
    </lineage>
</organism>
<reference evidence="3 6" key="2">
    <citation type="submission" date="2018-03" db="EMBL/GenBank/DDBJ databases">
        <title>Genomic framework for the identification of Micromonospora saelicesensis and Micromonospora noduli.</title>
        <authorList>
            <person name="Riesco R."/>
            <person name="Trujillo M.E."/>
        </authorList>
    </citation>
    <scope>NUCLEOTIDE SEQUENCE [LARGE SCALE GENOMIC DNA]</scope>
    <source>
        <strain evidence="3 6">GAR05</strain>
    </source>
</reference>
<keyword evidence="2" id="KW-0472">Membrane</keyword>
<dbReference type="EMBL" id="FMCR01000003">
    <property type="protein sequence ID" value="SCF02869.1"/>
    <property type="molecule type" value="Genomic_DNA"/>
</dbReference>
<dbReference type="Proteomes" id="UP000249334">
    <property type="component" value="Unassembled WGS sequence"/>
</dbReference>
<feature type="region of interest" description="Disordered" evidence="1">
    <location>
        <begin position="1"/>
        <end position="29"/>
    </location>
</feature>
<feature type="transmembrane region" description="Helical" evidence="2">
    <location>
        <begin position="68"/>
        <end position="92"/>
    </location>
</feature>
<dbReference type="AlphaFoldDB" id="A0A1C4X340"/>
<name>A0A1C4X340_9ACTN</name>
<dbReference type="RefSeq" id="WP_091400391.1">
    <property type="nucleotide sequence ID" value="NZ_FMCR01000003.1"/>
</dbReference>
<evidence type="ECO:0000313" key="5">
    <source>
        <dbReference type="Proteomes" id="UP000198864"/>
    </source>
</evidence>
<keyword evidence="6" id="KW-1185">Reference proteome</keyword>
<evidence type="ECO:0000256" key="1">
    <source>
        <dbReference type="SAM" id="MobiDB-lite"/>
    </source>
</evidence>
<dbReference type="Proteomes" id="UP000198864">
    <property type="component" value="Unassembled WGS sequence"/>
</dbReference>
<reference evidence="4 5" key="1">
    <citation type="submission" date="2016-06" db="EMBL/GenBank/DDBJ databases">
        <authorList>
            <person name="Kjaerup R.B."/>
            <person name="Dalgaard T.S."/>
            <person name="Juul-Madsen H.R."/>
        </authorList>
    </citation>
    <scope>NUCLEOTIDE SEQUENCE [LARGE SCALE GENOMIC DNA]</scope>
    <source>
        <strain evidence="4 5">DSM 44871</strain>
    </source>
</reference>
<keyword evidence="2" id="KW-1133">Transmembrane helix</keyword>
<dbReference type="STRING" id="285676.GA0070561_3062"/>
<gene>
    <name evidence="4" type="ORF">GA0070561_3062</name>
    <name evidence="3" type="ORF">GAR05_05840</name>
</gene>